<evidence type="ECO:0000313" key="1">
    <source>
        <dbReference type="EMBL" id="CAF3641252.1"/>
    </source>
</evidence>
<proteinExistence type="predicted"/>
<accession>A0A818QHT1</accession>
<protein>
    <submittedName>
        <fullName evidence="1">Uncharacterized protein</fullName>
    </submittedName>
</protein>
<reference evidence="1" key="1">
    <citation type="submission" date="2021-02" db="EMBL/GenBank/DDBJ databases">
        <authorList>
            <person name="Nowell W R."/>
        </authorList>
    </citation>
    <scope>NUCLEOTIDE SEQUENCE</scope>
</reference>
<name>A0A818QHT1_9BILA</name>
<feature type="non-terminal residue" evidence="1">
    <location>
        <position position="1"/>
    </location>
</feature>
<dbReference type="Proteomes" id="UP000663865">
    <property type="component" value="Unassembled WGS sequence"/>
</dbReference>
<dbReference type="EMBL" id="CAJNYV010004072">
    <property type="protein sequence ID" value="CAF3641252.1"/>
    <property type="molecule type" value="Genomic_DNA"/>
</dbReference>
<organism evidence="1 2">
    <name type="scientific">Rotaria socialis</name>
    <dbReference type="NCBI Taxonomy" id="392032"/>
    <lineage>
        <taxon>Eukaryota</taxon>
        <taxon>Metazoa</taxon>
        <taxon>Spiralia</taxon>
        <taxon>Gnathifera</taxon>
        <taxon>Rotifera</taxon>
        <taxon>Eurotatoria</taxon>
        <taxon>Bdelloidea</taxon>
        <taxon>Philodinida</taxon>
        <taxon>Philodinidae</taxon>
        <taxon>Rotaria</taxon>
    </lineage>
</organism>
<dbReference type="AlphaFoldDB" id="A0A818QHT1"/>
<gene>
    <name evidence="1" type="ORF">KIK155_LOCUS22942</name>
</gene>
<comment type="caution">
    <text evidence="1">The sequence shown here is derived from an EMBL/GenBank/DDBJ whole genome shotgun (WGS) entry which is preliminary data.</text>
</comment>
<sequence>LEDFLEFAFAKVDMGKVRLAKIVELAEGCEKQIAEATNGETIKPDIIIETKLASTLDNVTSLRPNGGAVLKLKCNLCNKFGHTNETCVSSNVNKA</sequence>
<evidence type="ECO:0000313" key="2">
    <source>
        <dbReference type="Proteomes" id="UP000663865"/>
    </source>
</evidence>